<evidence type="ECO:0000256" key="9">
    <source>
        <dbReference type="SAM" id="MobiDB-lite"/>
    </source>
</evidence>
<sequence>MAVTDGLLLHLSEPPAAAAAFRTFSRPRVAQAKRQAQATKRKYQASSAVPPAKRRSRATSLPAKKTAAGGPRRAPAGRAQTVSSPRKSAAGGRGRNQEQKPCVKTSSLFKNNPEIPELHRPVVHQVQEKVFSSGTFHDLGLHPHLVSTINTVLNMFTMTSVQMHSIPALLEGKDALVRSQTGSGKTLAYCIPVVQSLQAMKTKIQRSDGPYALVLVPTRELVLQSFDTFQKLLKPFTWIVPGVLMGGEKRKSEKARLRKGINILISTPGRLVDHIKSTKNIHFSRIQWLILDEADRLLDLGFEKDITAILNAVNAEGPERQNVLLSATLTDGVARLADVSLNNPVSISVAEEGPALSNPEGGGALDVSAPQTGDKLDSFAIPEGLDQYVTLVPSKRRNALRERETPGKAYEGRDPPESCSKLFLPRTAPVAPVALDRCPALVTGALGHAPVPPDPDDGRPCDGAATGLVSRGEGPGVSPCLAADTSHLVVIPSAPTPASPVDQMVPPRLSA</sequence>
<dbReference type="PANTHER" id="PTHR24031">
    <property type="entry name" value="RNA HELICASE"/>
    <property type="match status" value="1"/>
</dbReference>
<evidence type="ECO:0000256" key="2">
    <source>
        <dbReference type="ARBA" id="ARBA00022801"/>
    </source>
</evidence>
<keyword evidence="3 7" id="KW-0347">Helicase</keyword>
<evidence type="ECO:0000256" key="7">
    <source>
        <dbReference type="RuleBase" id="RU000492"/>
    </source>
</evidence>
<evidence type="ECO:0000313" key="12">
    <source>
        <dbReference type="Proteomes" id="UP000593571"/>
    </source>
</evidence>
<dbReference type="GO" id="GO:0005524">
    <property type="term" value="F:ATP binding"/>
    <property type="evidence" value="ECO:0007669"/>
    <property type="project" value="UniProtKB-UniRule"/>
</dbReference>
<dbReference type="GO" id="GO:0003723">
    <property type="term" value="F:RNA binding"/>
    <property type="evidence" value="ECO:0007669"/>
    <property type="project" value="UniProtKB-UniRule"/>
</dbReference>
<organism evidence="11 12">
    <name type="scientific">Rousettus aegyptiacus</name>
    <name type="common">Egyptian fruit bat</name>
    <name type="synonym">Pteropus aegyptiacus</name>
    <dbReference type="NCBI Taxonomy" id="9407"/>
    <lineage>
        <taxon>Eukaryota</taxon>
        <taxon>Metazoa</taxon>
        <taxon>Chordata</taxon>
        <taxon>Craniata</taxon>
        <taxon>Vertebrata</taxon>
        <taxon>Euteleostomi</taxon>
        <taxon>Mammalia</taxon>
        <taxon>Eutheria</taxon>
        <taxon>Laurasiatheria</taxon>
        <taxon>Chiroptera</taxon>
        <taxon>Yinpterochiroptera</taxon>
        <taxon>Pteropodoidea</taxon>
        <taxon>Pteropodidae</taxon>
        <taxon>Rousettinae</taxon>
        <taxon>Rousettus</taxon>
    </lineage>
</organism>
<dbReference type="InterPro" id="IPR027417">
    <property type="entry name" value="P-loop_NTPase"/>
</dbReference>
<keyword evidence="5 8" id="KW-0694">RNA-binding</keyword>
<dbReference type="SMART" id="SM00487">
    <property type="entry name" value="DEXDc"/>
    <property type="match status" value="1"/>
</dbReference>
<dbReference type="EMBL" id="JACASE010000003">
    <property type="protein sequence ID" value="KAF6483958.1"/>
    <property type="molecule type" value="Genomic_DNA"/>
</dbReference>
<dbReference type="InterPro" id="IPR011545">
    <property type="entry name" value="DEAD/DEAH_box_helicase_dom"/>
</dbReference>
<keyword evidence="12" id="KW-1185">Reference proteome</keyword>
<dbReference type="Gene3D" id="3.40.50.300">
    <property type="entry name" value="P-loop containing nucleotide triphosphate hydrolases"/>
    <property type="match status" value="1"/>
</dbReference>
<dbReference type="GO" id="GO:0005634">
    <property type="term" value="C:nucleus"/>
    <property type="evidence" value="ECO:0007669"/>
    <property type="project" value="UniProtKB-ARBA"/>
</dbReference>
<dbReference type="GO" id="GO:0016787">
    <property type="term" value="F:hydrolase activity"/>
    <property type="evidence" value="ECO:0007669"/>
    <property type="project" value="UniProtKB-KW"/>
</dbReference>
<proteinExistence type="inferred from homology"/>
<dbReference type="PROSITE" id="PS51192">
    <property type="entry name" value="HELICASE_ATP_BIND_1"/>
    <property type="match status" value="1"/>
</dbReference>
<evidence type="ECO:0000259" key="10">
    <source>
        <dbReference type="PROSITE" id="PS51192"/>
    </source>
</evidence>
<feature type="compositionally biased region" description="Low complexity" evidence="9">
    <location>
        <begin position="67"/>
        <end position="79"/>
    </location>
</feature>
<gene>
    <name evidence="11" type="ORF">HJG63_003751</name>
</gene>
<comment type="caution">
    <text evidence="11">The sequence shown here is derived from an EMBL/GenBank/DDBJ whole genome shotgun (WGS) entry which is preliminary data.</text>
</comment>
<keyword evidence="1 7" id="KW-0547">Nucleotide-binding</keyword>
<dbReference type="Pfam" id="PF00270">
    <property type="entry name" value="DEAD"/>
    <property type="match status" value="1"/>
</dbReference>
<evidence type="ECO:0000256" key="8">
    <source>
        <dbReference type="RuleBase" id="RU365068"/>
    </source>
</evidence>
<dbReference type="AlphaFoldDB" id="A0A7J8IHZ3"/>
<comment type="function">
    <text evidence="8">RNA helicase.</text>
</comment>
<feature type="domain" description="Helicase ATP-binding" evidence="10">
    <location>
        <begin position="166"/>
        <end position="347"/>
    </location>
</feature>
<evidence type="ECO:0000256" key="3">
    <source>
        <dbReference type="ARBA" id="ARBA00022806"/>
    </source>
</evidence>
<evidence type="ECO:0000256" key="4">
    <source>
        <dbReference type="ARBA" id="ARBA00022840"/>
    </source>
</evidence>
<evidence type="ECO:0000256" key="1">
    <source>
        <dbReference type="ARBA" id="ARBA00022741"/>
    </source>
</evidence>
<comment type="similarity">
    <text evidence="6">Belongs to the DEAD box helicase family. DDX31/DBP7 subfamily.</text>
</comment>
<protein>
    <recommendedName>
        <fullName evidence="8">ATP-dependent RNA helicase</fullName>
        <ecNumber evidence="8">3.6.4.13</ecNumber>
    </recommendedName>
</protein>
<dbReference type="CDD" id="cd17949">
    <property type="entry name" value="DEADc_DDX31"/>
    <property type="match status" value="1"/>
</dbReference>
<dbReference type="FunFam" id="3.40.50.300:FF:001399">
    <property type="entry name" value="RNA helicase"/>
    <property type="match status" value="1"/>
</dbReference>
<feature type="region of interest" description="Disordered" evidence="9">
    <location>
        <begin position="449"/>
        <end position="478"/>
    </location>
</feature>
<comment type="catalytic activity">
    <reaction evidence="8">
        <text>ATP + H2O = ADP + phosphate + H(+)</text>
        <dbReference type="Rhea" id="RHEA:13065"/>
        <dbReference type="ChEBI" id="CHEBI:15377"/>
        <dbReference type="ChEBI" id="CHEBI:15378"/>
        <dbReference type="ChEBI" id="CHEBI:30616"/>
        <dbReference type="ChEBI" id="CHEBI:43474"/>
        <dbReference type="ChEBI" id="CHEBI:456216"/>
        <dbReference type="EC" id="3.6.4.13"/>
    </reaction>
</comment>
<dbReference type="EC" id="3.6.4.13" evidence="8"/>
<dbReference type="PROSITE" id="PS00039">
    <property type="entry name" value="DEAD_ATP_HELICASE"/>
    <property type="match status" value="1"/>
</dbReference>
<feature type="region of interest" description="Disordered" evidence="9">
    <location>
        <begin position="30"/>
        <end position="113"/>
    </location>
</feature>
<dbReference type="Proteomes" id="UP000593571">
    <property type="component" value="Unassembled WGS sequence"/>
</dbReference>
<accession>A0A7J8IHZ3</accession>
<dbReference type="GO" id="GO:0003724">
    <property type="term" value="F:RNA helicase activity"/>
    <property type="evidence" value="ECO:0007669"/>
    <property type="project" value="UniProtKB-EC"/>
</dbReference>
<keyword evidence="4 7" id="KW-0067">ATP-binding</keyword>
<evidence type="ECO:0000256" key="6">
    <source>
        <dbReference type="ARBA" id="ARBA00037933"/>
    </source>
</evidence>
<reference evidence="11 12" key="1">
    <citation type="journal article" date="2020" name="Nature">
        <title>Six reference-quality genomes reveal evolution of bat adaptations.</title>
        <authorList>
            <person name="Jebb D."/>
            <person name="Huang Z."/>
            <person name="Pippel M."/>
            <person name="Hughes G.M."/>
            <person name="Lavrichenko K."/>
            <person name="Devanna P."/>
            <person name="Winkler S."/>
            <person name="Jermiin L.S."/>
            <person name="Skirmuntt E.C."/>
            <person name="Katzourakis A."/>
            <person name="Burkitt-Gray L."/>
            <person name="Ray D.A."/>
            <person name="Sullivan K.A.M."/>
            <person name="Roscito J.G."/>
            <person name="Kirilenko B.M."/>
            <person name="Davalos L.M."/>
            <person name="Corthals A.P."/>
            <person name="Power M.L."/>
            <person name="Jones G."/>
            <person name="Ransome R.D."/>
            <person name="Dechmann D.K.N."/>
            <person name="Locatelli A.G."/>
            <person name="Puechmaille S.J."/>
            <person name="Fedrigo O."/>
            <person name="Jarvis E.D."/>
            <person name="Hiller M."/>
            <person name="Vernes S.C."/>
            <person name="Myers E.W."/>
            <person name="Teeling E.C."/>
        </authorList>
    </citation>
    <scope>NUCLEOTIDE SEQUENCE [LARGE SCALE GENOMIC DNA]</scope>
    <source>
        <strain evidence="11">MRouAeg1</strain>
        <tissue evidence="11">Muscle</tissue>
    </source>
</reference>
<keyword evidence="2 7" id="KW-0378">Hydrolase</keyword>
<comment type="domain">
    <text evidence="8">The Q motif is unique to and characteristic of the DEAD box family of RNA helicases and controls ATP binding and hydrolysis.</text>
</comment>
<evidence type="ECO:0000256" key="5">
    <source>
        <dbReference type="ARBA" id="ARBA00022884"/>
    </source>
</evidence>
<dbReference type="InterPro" id="IPR000629">
    <property type="entry name" value="RNA-helicase_DEAD-box_CS"/>
</dbReference>
<dbReference type="InterPro" id="IPR014001">
    <property type="entry name" value="Helicase_ATP-bd"/>
</dbReference>
<dbReference type="SUPFAM" id="SSF52540">
    <property type="entry name" value="P-loop containing nucleoside triphosphate hydrolases"/>
    <property type="match status" value="1"/>
</dbReference>
<evidence type="ECO:0000313" key="11">
    <source>
        <dbReference type="EMBL" id="KAF6483958.1"/>
    </source>
</evidence>
<name>A0A7J8IHZ3_ROUAE</name>